<dbReference type="PRINTS" id="PR00364">
    <property type="entry name" value="DISEASERSIST"/>
</dbReference>
<dbReference type="PROSITE" id="PS50005">
    <property type="entry name" value="TPR"/>
    <property type="match status" value="1"/>
</dbReference>
<dbReference type="PANTHER" id="PTHR35807:SF1">
    <property type="entry name" value="TRANSCRIPTIONAL REGULATOR REDD"/>
    <property type="match status" value="1"/>
</dbReference>
<evidence type="ECO:0000256" key="1">
    <source>
        <dbReference type="ARBA" id="ARBA00005820"/>
    </source>
</evidence>
<dbReference type="SMART" id="SM01043">
    <property type="entry name" value="BTAD"/>
    <property type="match status" value="1"/>
</dbReference>
<reference evidence="8 9" key="2">
    <citation type="submission" date="2019-05" db="EMBL/GenBank/DDBJ databases">
        <title>Glycomyces buryatensis sp. nov.</title>
        <authorList>
            <person name="Nikitina E."/>
        </authorList>
    </citation>
    <scope>NUCLEOTIDE SEQUENCE [LARGE SCALE GENOMIC DNA]</scope>
    <source>
        <strain evidence="8 9">18</strain>
    </source>
</reference>
<keyword evidence="2" id="KW-0805">Transcription regulation</keyword>
<dbReference type="SUPFAM" id="SSF48452">
    <property type="entry name" value="TPR-like"/>
    <property type="match status" value="3"/>
</dbReference>
<feature type="domain" description="OmpR/PhoB-type" evidence="7">
    <location>
        <begin position="63"/>
        <end position="161"/>
    </location>
</feature>
<dbReference type="InterPro" id="IPR005158">
    <property type="entry name" value="BTAD"/>
</dbReference>
<evidence type="ECO:0000256" key="5">
    <source>
        <dbReference type="PROSITE-ProRule" id="PRU00339"/>
    </source>
</evidence>
<organism evidence="8 9">
    <name type="scientific">Glycomyces buryatensis</name>
    <dbReference type="NCBI Taxonomy" id="2570927"/>
    <lineage>
        <taxon>Bacteria</taxon>
        <taxon>Bacillati</taxon>
        <taxon>Actinomycetota</taxon>
        <taxon>Actinomycetes</taxon>
        <taxon>Glycomycetales</taxon>
        <taxon>Glycomycetaceae</taxon>
        <taxon>Glycomyces</taxon>
    </lineage>
</organism>
<dbReference type="SUPFAM" id="SSF46894">
    <property type="entry name" value="C-terminal effector domain of the bipartite response regulators"/>
    <property type="match status" value="1"/>
</dbReference>
<reference evidence="9" key="1">
    <citation type="submission" date="2019-04" db="EMBL/GenBank/DDBJ databases">
        <title>Nocardioides xinjiangensis sp. nov.</title>
        <authorList>
            <person name="Liu S."/>
        </authorList>
    </citation>
    <scope>NUCLEOTIDE SEQUENCE [LARGE SCALE GENOMIC DNA]</scope>
    <source>
        <strain evidence="9">18</strain>
    </source>
</reference>
<dbReference type="Gene3D" id="3.40.50.300">
    <property type="entry name" value="P-loop containing nucleotide triphosphate hydrolases"/>
    <property type="match status" value="1"/>
</dbReference>
<keyword evidence="5" id="KW-0802">TPR repeat</keyword>
<sequence>MPSQPYSPIEAVTANIALTAADRRKCVMISSFPLRQRQSICGGACRSLVVRSSLPTLPLRKDLGSIPMAHKIDFKVLGPLEVHVEGEPDPPLSPIRRRLLAILLARAGTQVGVDVLTASLWPETPPPSANATLQVHIHRIRRALHDAERIERGPGGYKIALDAEELDVLRFDELYERARRQRASSELEAAIGSLERGLELWRGEPYADIEPMGLIATEVNRLTEQRLIAWQALHELRLDQGYHHQSVAPLYELARAHPYTERFDILLMLALFRAGRQTEALEVFRTRRERLVNELGIEPGELMQRMHQAILRDDDRLADVATSSLEVTWTPVRRKAIGTAQAPVPRELPIPPHRFTGRDDELRFLDGIVDASEPVPIAVLTGMGGIGKTALAVHWAHRVAERFPDGQLYLDLRGHSGEAALRPIEALTALLGSLGVPAGNVPLDADQAAARFRTRIVDRRMLIVLDNAASADQVRPLLPGGSGCMVLVTSRHRLSDLIAWHGGSRLTLDPLASDDAQTLLTRLLHRRHTDTAAVADLAELCGRLPLALRIAAANLAEGTRPDVAGYVARLSEDGPLASLQIEGSPDAAIRAVFESSYRVMPGEARRLFRLLGLVPGPDFTSEAAARLAGTSTEEVQPILDQLAAAHLIDHYRPGRYRLHDLLRLYAEERARSEDAGQRRIEAIERLLGWYRRGADACRKRLYPGVASLPAAADEDEQFEPFAGEATEWLDAERGNLTAAVQHAAEHGPYAVAWRIADSLRAYMWINMHGAECLRLGRAALDAAERAGDALGQAAAELTFAAALIRCNRSEEGMEHCYRAARLATATGWLEGQATVGHNLTIGCYFTGKLREGLVHGTTALRVNRELGRLRSQALNLQLLGNLHSDLGELDRAIEYRRAALETAVKTDDDALWAIALVDLAEANYLRGRLDEAGEHLDEAFKLESGRSSISDHCDLFLIAARIHLTAGRDEEALQHAKSAVAELSKSPVRRLEASAFWTLALVRDAIGEHDEAITHYDRVLELTEQDSADFRIRAELGRAAARYGLGELDQAHEEATHALQAARGCEYRIIEGQTLNLLAEIALGLGRPTDAAAHADHALRVNRETGYRLGEAESHRVTAEIRHVEGNPEAALRHRMRAREIFRDAGAAIPADLSD</sequence>
<comment type="caution">
    <text evidence="8">The sequence shown here is derived from an EMBL/GenBank/DDBJ whole genome shotgun (WGS) entry which is preliminary data.</text>
</comment>
<accession>A0A4S8QEI5</accession>
<dbReference type="GO" id="GO:0000160">
    <property type="term" value="P:phosphorelay signal transduction system"/>
    <property type="evidence" value="ECO:0007669"/>
    <property type="project" value="InterPro"/>
</dbReference>
<dbReference type="EMBL" id="STGY01000017">
    <property type="protein sequence ID" value="THV42750.1"/>
    <property type="molecule type" value="Genomic_DNA"/>
</dbReference>
<dbReference type="InterPro" id="IPR027417">
    <property type="entry name" value="P-loop_NTPase"/>
</dbReference>
<dbReference type="InterPro" id="IPR019734">
    <property type="entry name" value="TPR_rpt"/>
</dbReference>
<proteinExistence type="inferred from homology"/>
<dbReference type="SUPFAM" id="SSF52540">
    <property type="entry name" value="P-loop containing nucleoside triphosphate hydrolases"/>
    <property type="match status" value="1"/>
</dbReference>
<comment type="similarity">
    <text evidence="1">Belongs to the AfsR/DnrI/RedD regulatory family.</text>
</comment>
<evidence type="ECO:0000313" key="9">
    <source>
        <dbReference type="Proteomes" id="UP000308760"/>
    </source>
</evidence>
<feature type="repeat" description="TPR" evidence="5">
    <location>
        <begin position="993"/>
        <end position="1026"/>
    </location>
</feature>
<dbReference type="SMART" id="SM00028">
    <property type="entry name" value="TPR"/>
    <property type="match status" value="7"/>
</dbReference>
<keyword evidence="4" id="KW-0804">Transcription</keyword>
<dbReference type="GO" id="GO:0006355">
    <property type="term" value="P:regulation of DNA-templated transcription"/>
    <property type="evidence" value="ECO:0007669"/>
    <property type="project" value="InterPro"/>
</dbReference>
<evidence type="ECO:0000256" key="2">
    <source>
        <dbReference type="ARBA" id="ARBA00023015"/>
    </source>
</evidence>
<dbReference type="AlphaFoldDB" id="A0A4S8QEI5"/>
<evidence type="ECO:0000313" key="8">
    <source>
        <dbReference type="EMBL" id="THV42750.1"/>
    </source>
</evidence>
<dbReference type="Pfam" id="PF00486">
    <property type="entry name" value="Trans_reg_C"/>
    <property type="match status" value="1"/>
</dbReference>
<gene>
    <name evidence="8" type="ORF">FAB82_04700</name>
</gene>
<dbReference type="SMART" id="SM00862">
    <property type="entry name" value="Trans_reg_C"/>
    <property type="match status" value="1"/>
</dbReference>
<dbReference type="InterPro" id="IPR036388">
    <property type="entry name" value="WH-like_DNA-bd_sf"/>
</dbReference>
<dbReference type="Pfam" id="PF03704">
    <property type="entry name" value="BTAD"/>
    <property type="match status" value="1"/>
</dbReference>
<protein>
    <submittedName>
        <fullName evidence="8">Tetratricopeptide repeat protein</fullName>
    </submittedName>
</protein>
<feature type="DNA-binding region" description="OmpR/PhoB-type" evidence="6">
    <location>
        <begin position="63"/>
        <end position="161"/>
    </location>
</feature>
<dbReference type="GO" id="GO:0003677">
    <property type="term" value="F:DNA binding"/>
    <property type="evidence" value="ECO:0007669"/>
    <property type="project" value="UniProtKB-UniRule"/>
</dbReference>
<dbReference type="Proteomes" id="UP000308760">
    <property type="component" value="Unassembled WGS sequence"/>
</dbReference>
<dbReference type="OrthoDB" id="5521887at2"/>
<dbReference type="PROSITE" id="PS51755">
    <property type="entry name" value="OMPR_PHOB"/>
    <property type="match status" value="1"/>
</dbReference>
<dbReference type="GO" id="GO:0043531">
    <property type="term" value="F:ADP binding"/>
    <property type="evidence" value="ECO:0007669"/>
    <property type="project" value="InterPro"/>
</dbReference>
<evidence type="ECO:0000256" key="3">
    <source>
        <dbReference type="ARBA" id="ARBA00023125"/>
    </source>
</evidence>
<evidence type="ECO:0000259" key="7">
    <source>
        <dbReference type="PROSITE" id="PS51755"/>
    </source>
</evidence>
<name>A0A4S8QEI5_9ACTN</name>
<evidence type="ECO:0000256" key="6">
    <source>
        <dbReference type="PROSITE-ProRule" id="PRU01091"/>
    </source>
</evidence>
<keyword evidence="3 6" id="KW-0238">DNA-binding</keyword>
<evidence type="ECO:0000256" key="4">
    <source>
        <dbReference type="ARBA" id="ARBA00023163"/>
    </source>
</evidence>
<keyword evidence="9" id="KW-1185">Reference proteome</keyword>
<dbReference type="PANTHER" id="PTHR35807">
    <property type="entry name" value="TRANSCRIPTIONAL REGULATOR REDD-RELATED"/>
    <property type="match status" value="1"/>
</dbReference>
<dbReference type="InterPro" id="IPR011990">
    <property type="entry name" value="TPR-like_helical_dom_sf"/>
</dbReference>
<dbReference type="InterPro" id="IPR001867">
    <property type="entry name" value="OmpR/PhoB-type_DNA-bd"/>
</dbReference>
<dbReference type="InterPro" id="IPR051677">
    <property type="entry name" value="AfsR-DnrI-RedD_regulator"/>
</dbReference>
<dbReference type="CDD" id="cd15831">
    <property type="entry name" value="BTAD"/>
    <property type="match status" value="1"/>
</dbReference>
<dbReference type="InterPro" id="IPR016032">
    <property type="entry name" value="Sig_transdc_resp-reg_C-effctor"/>
</dbReference>
<dbReference type="Gene3D" id="1.25.40.10">
    <property type="entry name" value="Tetratricopeptide repeat domain"/>
    <property type="match status" value="3"/>
</dbReference>
<dbReference type="Gene3D" id="1.10.10.10">
    <property type="entry name" value="Winged helix-like DNA-binding domain superfamily/Winged helix DNA-binding domain"/>
    <property type="match status" value="1"/>
</dbReference>